<dbReference type="Proteomes" id="UP000198788">
    <property type="component" value="Unassembled WGS sequence"/>
</dbReference>
<feature type="chain" id="PRO_5011573303" description="PsiF repeat-containing protein" evidence="2">
    <location>
        <begin position="22"/>
        <end position="103"/>
    </location>
</feature>
<name>A0A1I6T189_9CAUL</name>
<proteinExistence type="predicted"/>
<dbReference type="STRING" id="871741.SAMN05192570_2848"/>
<evidence type="ECO:0000313" key="4">
    <source>
        <dbReference type="Proteomes" id="UP000198788"/>
    </source>
</evidence>
<dbReference type="EMBL" id="FOZV01000007">
    <property type="protein sequence ID" value="SFS82870.1"/>
    <property type="molecule type" value="Genomic_DNA"/>
</dbReference>
<organism evidence="3 4">
    <name type="scientific">Brevundimonas viscosa</name>
    <dbReference type="NCBI Taxonomy" id="871741"/>
    <lineage>
        <taxon>Bacteria</taxon>
        <taxon>Pseudomonadati</taxon>
        <taxon>Pseudomonadota</taxon>
        <taxon>Alphaproteobacteria</taxon>
        <taxon>Caulobacterales</taxon>
        <taxon>Caulobacteraceae</taxon>
        <taxon>Brevundimonas</taxon>
    </lineage>
</organism>
<dbReference type="OrthoDB" id="9925100at2"/>
<evidence type="ECO:0008006" key="5">
    <source>
        <dbReference type="Google" id="ProtNLM"/>
    </source>
</evidence>
<feature type="compositionally biased region" description="Basic and acidic residues" evidence="1">
    <location>
        <begin position="57"/>
        <end position="68"/>
    </location>
</feature>
<protein>
    <recommendedName>
        <fullName evidence="5">PsiF repeat-containing protein</fullName>
    </recommendedName>
</protein>
<gene>
    <name evidence="3" type="ORF">SAMN05192570_2848</name>
</gene>
<keyword evidence="2" id="KW-0732">Signal</keyword>
<sequence length="103" mass="11093">MRTLFLALALAGSLTAGQALAQNQDLAPSITPRAAQPETAAQRHERCKAVVAAGMEPRQRHDHLRDKTGAATPPKPLSEAEMDRQHRECEALMAKAKAADAEK</sequence>
<feature type="signal peptide" evidence="2">
    <location>
        <begin position="1"/>
        <end position="21"/>
    </location>
</feature>
<evidence type="ECO:0000313" key="3">
    <source>
        <dbReference type="EMBL" id="SFS82870.1"/>
    </source>
</evidence>
<keyword evidence="4" id="KW-1185">Reference proteome</keyword>
<evidence type="ECO:0000256" key="2">
    <source>
        <dbReference type="SAM" id="SignalP"/>
    </source>
</evidence>
<accession>A0A1I6T189</accession>
<reference evidence="4" key="1">
    <citation type="submission" date="2016-10" db="EMBL/GenBank/DDBJ databases">
        <authorList>
            <person name="Varghese N."/>
            <person name="Submissions S."/>
        </authorList>
    </citation>
    <scope>NUCLEOTIDE SEQUENCE [LARGE SCALE GENOMIC DNA]</scope>
    <source>
        <strain evidence="4">CGMCC 1.10683</strain>
    </source>
</reference>
<dbReference type="RefSeq" id="WP_092312216.1">
    <property type="nucleotide sequence ID" value="NZ_FOZV01000007.1"/>
</dbReference>
<dbReference type="AlphaFoldDB" id="A0A1I6T189"/>
<feature type="region of interest" description="Disordered" evidence="1">
    <location>
        <begin position="53"/>
        <end position="85"/>
    </location>
</feature>
<evidence type="ECO:0000256" key="1">
    <source>
        <dbReference type="SAM" id="MobiDB-lite"/>
    </source>
</evidence>